<dbReference type="AlphaFoldDB" id="A0A6V7PPK7"/>
<feature type="region of interest" description="Disordered" evidence="1">
    <location>
        <begin position="110"/>
        <end position="142"/>
    </location>
</feature>
<dbReference type="CDD" id="cd06222">
    <property type="entry name" value="RNase_H_like"/>
    <property type="match status" value="1"/>
</dbReference>
<evidence type="ECO:0008006" key="3">
    <source>
        <dbReference type="Google" id="ProtNLM"/>
    </source>
</evidence>
<feature type="region of interest" description="Disordered" evidence="1">
    <location>
        <begin position="42"/>
        <end position="82"/>
    </location>
</feature>
<dbReference type="InterPro" id="IPR044730">
    <property type="entry name" value="RNase_H-like_dom_plant"/>
</dbReference>
<dbReference type="EMBL" id="LR862150">
    <property type="protein sequence ID" value="CAD1832784.1"/>
    <property type="molecule type" value="Genomic_DNA"/>
</dbReference>
<protein>
    <recommendedName>
        <fullName evidence="3">RNase H type-1 domain-containing protein</fullName>
    </recommendedName>
</protein>
<organism evidence="2">
    <name type="scientific">Ananas comosus var. bracteatus</name>
    <name type="common">red pineapple</name>
    <dbReference type="NCBI Taxonomy" id="296719"/>
    <lineage>
        <taxon>Eukaryota</taxon>
        <taxon>Viridiplantae</taxon>
        <taxon>Streptophyta</taxon>
        <taxon>Embryophyta</taxon>
        <taxon>Tracheophyta</taxon>
        <taxon>Spermatophyta</taxon>
        <taxon>Magnoliopsida</taxon>
        <taxon>Liliopsida</taxon>
        <taxon>Poales</taxon>
        <taxon>Bromeliaceae</taxon>
        <taxon>Bromelioideae</taxon>
        <taxon>Ananas</taxon>
    </lineage>
</organism>
<gene>
    <name evidence="2" type="ORF">CB5_LOCUS15995</name>
</gene>
<name>A0A6V7PPK7_ANACO</name>
<proteinExistence type="predicted"/>
<reference evidence="2" key="1">
    <citation type="submission" date="2020-07" db="EMBL/GenBank/DDBJ databases">
        <authorList>
            <person name="Lin J."/>
        </authorList>
    </citation>
    <scope>NUCLEOTIDE SEQUENCE</scope>
</reference>
<evidence type="ECO:0000313" key="2">
    <source>
        <dbReference type="EMBL" id="CAD1832784.1"/>
    </source>
</evidence>
<accession>A0A6V7PPK7</accession>
<evidence type="ECO:0000256" key="1">
    <source>
        <dbReference type="SAM" id="MobiDB-lite"/>
    </source>
</evidence>
<sequence length="207" mass="22373">MHFSPSSLPTLSRARSPLPFGHVHFASPLSVVSSTPLQQLRCFPPGRNRAHAAAPTARNLVPPSASTSGRRQSPDRAAQLLPRPRASLQRSLLWHLRPASSAAVLRPLVPLRPQHPWPGSSAADPRRSPRRRSSEPTTAGYRARRLLAPAPDGWIKLNTDGSFVGRDSSGGAGFVARDSEGLFVFTGASSCPGVDPLYSELWPSERR</sequence>